<accession>A0AAV2G9Z0</accession>
<name>A0AAV2G9Z0_9ROSI</name>
<proteinExistence type="predicted"/>
<keyword evidence="3" id="KW-1185">Reference proteome</keyword>
<protein>
    <submittedName>
        <fullName evidence="2">Uncharacterized protein</fullName>
    </submittedName>
</protein>
<feature type="compositionally biased region" description="Basic residues" evidence="1">
    <location>
        <begin position="83"/>
        <end position="94"/>
    </location>
</feature>
<evidence type="ECO:0000313" key="3">
    <source>
        <dbReference type="Proteomes" id="UP001497516"/>
    </source>
</evidence>
<organism evidence="2 3">
    <name type="scientific">Linum trigynum</name>
    <dbReference type="NCBI Taxonomy" id="586398"/>
    <lineage>
        <taxon>Eukaryota</taxon>
        <taxon>Viridiplantae</taxon>
        <taxon>Streptophyta</taxon>
        <taxon>Embryophyta</taxon>
        <taxon>Tracheophyta</taxon>
        <taxon>Spermatophyta</taxon>
        <taxon>Magnoliopsida</taxon>
        <taxon>eudicotyledons</taxon>
        <taxon>Gunneridae</taxon>
        <taxon>Pentapetalae</taxon>
        <taxon>rosids</taxon>
        <taxon>fabids</taxon>
        <taxon>Malpighiales</taxon>
        <taxon>Linaceae</taxon>
        <taxon>Linum</taxon>
    </lineage>
</organism>
<gene>
    <name evidence="2" type="ORF">LTRI10_LOCUS46272</name>
</gene>
<evidence type="ECO:0000256" key="1">
    <source>
        <dbReference type="SAM" id="MobiDB-lite"/>
    </source>
</evidence>
<reference evidence="2 3" key="1">
    <citation type="submission" date="2024-04" db="EMBL/GenBank/DDBJ databases">
        <authorList>
            <person name="Fracassetti M."/>
        </authorList>
    </citation>
    <scope>NUCLEOTIDE SEQUENCE [LARGE SCALE GENOMIC DNA]</scope>
</reference>
<dbReference type="AlphaFoldDB" id="A0AAV2G9Z0"/>
<dbReference type="EMBL" id="OZ034821">
    <property type="protein sequence ID" value="CAL1406555.1"/>
    <property type="molecule type" value="Genomic_DNA"/>
</dbReference>
<sequence length="146" mass="15979">MPLILGRSFHTTAKALIDVNEGTLILRYGEEQITFFYPKSKNDDVKELESDGMFGSGGEPLKANPTSTLAPYDDVKQGPKAGTKPKGRKNKAWRAKMSHAFTQKKDKGKVIVPDQERCPLEIKMGGDKPCPETVADPLSEALCSQA</sequence>
<dbReference type="Proteomes" id="UP001497516">
    <property type="component" value="Chromosome 8"/>
</dbReference>
<evidence type="ECO:0000313" key="2">
    <source>
        <dbReference type="EMBL" id="CAL1406555.1"/>
    </source>
</evidence>
<feature type="region of interest" description="Disordered" evidence="1">
    <location>
        <begin position="47"/>
        <end position="94"/>
    </location>
</feature>